<accession>A0A9D1KYW4</accession>
<evidence type="ECO:0000256" key="3">
    <source>
        <dbReference type="ARBA" id="ARBA00022801"/>
    </source>
</evidence>
<evidence type="ECO:0000313" key="6">
    <source>
        <dbReference type="EMBL" id="HIU09975.1"/>
    </source>
</evidence>
<evidence type="ECO:0000259" key="5">
    <source>
        <dbReference type="Pfam" id="PF24827"/>
    </source>
</evidence>
<dbReference type="Proteomes" id="UP000824124">
    <property type="component" value="Unassembled WGS sequence"/>
</dbReference>
<organism evidence="6 7">
    <name type="scientific">Candidatus Avidehalobacter gallistercoris</name>
    <dbReference type="NCBI Taxonomy" id="2840694"/>
    <lineage>
        <taxon>Bacteria</taxon>
        <taxon>Bacillati</taxon>
        <taxon>Bacillota</taxon>
        <taxon>Clostridia</taxon>
        <taxon>Eubacteriales</taxon>
        <taxon>Peptococcaceae</taxon>
        <taxon>Peptococcaceae incertae sedis</taxon>
        <taxon>Candidatus Avidehalobacter</taxon>
    </lineage>
</organism>
<reference evidence="6" key="2">
    <citation type="journal article" date="2021" name="PeerJ">
        <title>Extensive microbial diversity within the chicken gut microbiome revealed by metagenomics and culture.</title>
        <authorList>
            <person name="Gilroy R."/>
            <person name="Ravi A."/>
            <person name="Getino M."/>
            <person name="Pursley I."/>
            <person name="Horton D.L."/>
            <person name="Alikhan N.F."/>
            <person name="Baker D."/>
            <person name="Gharbi K."/>
            <person name="Hall N."/>
            <person name="Watson M."/>
            <person name="Adriaenssens E.M."/>
            <person name="Foster-Nyarko E."/>
            <person name="Jarju S."/>
            <person name="Secka A."/>
            <person name="Antonio M."/>
            <person name="Oren A."/>
            <person name="Chaudhuri R.R."/>
            <person name="La Ragione R."/>
            <person name="Hildebrand F."/>
            <person name="Pallen M.J."/>
        </authorList>
    </citation>
    <scope>NUCLEOTIDE SEQUENCE</scope>
    <source>
        <strain evidence="6">2830</strain>
    </source>
</reference>
<evidence type="ECO:0000256" key="4">
    <source>
        <dbReference type="ARBA" id="ARBA00022833"/>
    </source>
</evidence>
<sequence>MDNLTIWQKPAGSCERFFLPVYGGGAELPVTILTGAQPGPKVVVSAGVHCAEYVGIQAVNELSAELLPKKLCGTLVLLHLMNPTGFANRTMSMVYEDGKNLNRVFPGDSEGTLADRIAYTVSQTLLAEADAYIDLHSGDGYEELTPYVYYQAAEEPDIMARSRAMAAHVDVPYMVPSRVNSGEAYHGAALFGVPAILIERGGLGVWRQREVNACKKDVRNVLRFLGLLDGKPEERRHTPAQEFAEAVYAKAEHTGCWYPRKKVGESIAAGELLGEVRDCFGSLLQSCHAMSDGVLLYQVRSLNVLQDGTLLAYGLIAPRT</sequence>
<evidence type="ECO:0000256" key="1">
    <source>
        <dbReference type="ARBA" id="ARBA00001947"/>
    </source>
</evidence>
<dbReference type="PANTHER" id="PTHR37326">
    <property type="entry name" value="BLL3975 PROTEIN"/>
    <property type="match status" value="1"/>
</dbReference>
<comment type="caution">
    <text evidence="6">The sequence shown here is derived from an EMBL/GenBank/DDBJ whole genome shotgun (WGS) entry which is preliminary data.</text>
</comment>
<gene>
    <name evidence="6" type="ORF">IAB00_01775</name>
</gene>
<comment type="cofactor">
    <cofactor evidence="1">
        <name>Zn(2+)</name>
        <dbReference type="ChEBI" id="CHEBI:29105"/>
    </cofactor>
</comment>
<keyword evidence="2" id="KW-0479">Metal-binding</keyword>
<dbReference type="PANTHER" id="PTHR37326:SF1">
    <property type="entry name" value="BLL3975 PROTEIN"/>
    <property type="match status" value="1"/>
</dbReference>
<dbReference type="AlphaFoldDB" id="A0A9D1KYW4"/>
<dbReference type="CDD" id="cd06254">
    <property type="entry name" value="M14_ASTE_ASPA-like"/>
    <property type="match status" value="1"/>
</dbReference>
<dbReference type="Pfam" id="PF24827">
    <property type="entry name" value="AstE_AspA_cat"/>
    <property type="match status" value="1"/>
</dbReference>
<dbReference type="GO" id="GO:0046872">
    <property type="term" value="F:metal ion binding"/>
    <property type="evidence" value="ECO:0007669"/>
    <property type="project" value="UniProtKB-KW"/>
</dbReference>
<evidence type="ECO:0000256" key="2">
    <source>
        <dbReference type="ARBA" id="ARBA00022723"/>
    </source>
</evidence>
<dbReference type="PIRSF" id="PIRSF039012">
    <property type="entry name" value="ASP"/>
    <property type="match status" value="1"/>
</dbReference>
<dbReference type="InterPro" id="IPR055438">
    <property type="entry name" value="AstE_AspA_cat"/>
</dbReference>
<dbReference type="InterPro" id="IPR053138">
    <property type="entry name" value="N-alpha-Ac-DABA_deacetylase"/>
</dbReference>
<dbReference type="GO" id="GO:0016811">
    <property type="term" value="F:hydrolase activity, acting on carbon-nitrogen (but not peptide) bonds, in linear amides"/>
    <property type="evidence" value="ECO:0007669"/>
    <property type="project" value="InterPro"/>
</dbReference>
<dbReference type="SUPFAM" id="SSF53187">
    <property type="entry name" value="Zn-dependent exopeptidases"/>
    <property type="match status" value="1"/>
</dbReference>
<reference evidence="6" key="1">
    <citation type="submission" date="2020-10" db="EMBL/GenBank/DDBJ databases">
        <authorList>
            <person name="Gilroy R."/>
        </authorList>
    </citation>
    <scope>NUCLEOTIDE SEQUENCE</scope>
    <source>
        <strain evidence="6">2830</strain>
    </source>
</reference>
<keyword evidence="4" id="KW-0862">Zinc</keyword>
<proteinExistence type="predicted"/>
<evidence type="ECO:0000313" key="7">
    <source>
        <dbReference type="Proteomes" id="UP000824124"/>
    </source>
</evidence>
<protein>
    <submittedName>
        <fullName evidence="6">Succinylglutamate desuccinylase/aspartoacylase family protein</fullName>
    </submittedName>
</protein>
<dbReference type="Gene3D" id="3.40.630.10">
    <property type="entry name" value="Zn peptidases"/>
    <property type="match status" value="1"/>
</dbReference>
<keyword evidence="3" id="KW-0378">Hydrolase</keyword>
<feature type="domain" description="Succinylglutamate desuccinylase/Aspartoacylase catalytic" evidence="5">
    <location>
        <begin position="38"/>
        <end position="225"/>
    </location>
</feature>
<name>A0A9D1KYW4_9FIRM</name>
<dbReference type="InterPro" id="IPR043795">
    <property type="entry name" value="N-alpha-Ac-DABA-like"/>
</dbReference>
<dbReference type="GO" id="GO:0016788">
    <property type="term" value="F:hydrolase activity, acting on ester bonds"/>
    <property type="evidence" value="ECO:0007669"/>
    <property type="project" value="InterPro"/>
</dbReference>
<dbReference type="EMBL" id="DVMH01000012">
    <property type="protein sequence ID" value="HIU09975.1"/>
    <property type="molecule type" value="Genomic_DNA"/>
</dbReference>